<dbReference type="RefSeq" id="WP_085637181.1">
    <property type="nucleotide sequence ID" value="NZ_JFKC01000009.1"/>
</dbReference>
<keyword evidence="3" id="KW-1133">Transmembrane helix</keyword>
<dbReference type="STRING" id="1123756.MGEO_10870"/>
<dbReference type="GO" id="GO:0017004">
    <property type="term" value="P:cytochrome complex assembly"/>
    <property type="evidence" value="ECO:0007669"/>
    <property type="project" value="UniProtKB-KW"/>
</dbReference>
<keyword evidence="3" id="KW-0472">Membrane</keyword>
<dbReference type="AlphaFoldDB" id="A0A1X4NKJ7"/>
<dbReference type="Gene3D" id="1.25.40.10">
    <property type="entry name" value="Tetratricopeptide repeat domain"/>
    <property type="match status" value="1"/>
</dbReference>
<dbReference type="InterPro" id="IPR017560">
    <property type="entry name" value="Cyt_c_biogenesis_CcmI"/>
</dbReference>
<dbReference type="Proteomes" id="UP000193926">
    <property type="component" value="Unassembled WGS sequence"/>
</dbReference>
<dbReference type="SUPFAM" id="SSF48452">
    <property type="entry name" value="TPR-like"/>
    <property type="match status" value="1"/>
</dbReference>
<feature type="transmembrane region" description="Helical" evidence="3">
    <location>
        <begin position="93"/>
        <end position="113"/>
    </location>
</feature>
<evidence type="ECO:0000313" key="4">
    <source>
        <dbReference type="EMBL" id="OSQ50719.1"/>
    </source>
</evidence>
<comment type="caution">
    <text evidence="4">The sequence shown here is derived from an EMBL/GenBank/DDBJ whole genome shotgun (WGS) entry which is preliminary data.</text>
</comment>
<dbReference type="EMBL" id="JFKC01000009">
    <property type="protein sequence ID" value="OSQ50719.1"/>
    <property type="molecule type" value="Genomic_DNA"/>
</dbReference>
<sequence length="409" mass="44005">MTSFWIATVTLAVAMAGLLVMALIRGQRNTGPAEAFDLQVYRDQLTEVDRDLARGVISEEDAERLRTEISRRILAADAKASARGAGGIQPRPLGYAVASVIGALVVGGSYWLYSQLGAPGYGDLGLSQRLEMAELARENRPSQAEAESQMPATGETEVQPEYADLVQRLRGAVAERPGDLQGHILLARSEAALGNYVAAYEAQQQVLSIKGDGASGKDYADLGDMMVLAARGYVSPEAERVLEAALAREPDNGVALYYMGLMMAQTGRPDVAFRLWDRLLRQSPPDASWLPPILAQIEEMAFRAGVSDYQVPQIANMPGPSADDVEAAGEMTAEERQDMIRGMVARLSDRLANEGGTPEEWSRLISSLGVLGDEAQAIAIWNEAQEVFADNPDALDIVREGARAAGLTL</sequence>
<evidence type="ECO:0000256" key="1">
    <source>
        <dbReference type="ARBA" id="ARBA00022748"/>
    </source>
</evidence>
<name>A0A1X4NKJ7_9RHOB</name>
<dbReference type="InterPro" id="IPR011990">
    <property type="entry name" value="TPR-like_helical_dom_sf"/>
</dbReference>
<keyword evidence="3" id="KW-0812">Transmembrane</keyword>
<gene>
    <name evidence="4" type="ORF">MGEO_10870</name>
</gene>
<dbReference type="OrthoDB" id="9815847at2"/>
<accession>A0A1X4NKJ7</accession>
<evidence type="ECO:0000256" key="3">
    <source>
        <dbReference type="SAM" id="Phobius"/>
    </source>
</evidence>
<evidence type="ECO:0000313" key="5">
    <source>
        <dbReference type="Proteomes" id="UP000193926"/>
    </source>
</evidence>
<feature type="transmembrane region" description="Helical" evidence="3">
    <location>
        <begin position="6"/>
        <end position="24"/>
    </location>
</feature>
<evidence type="ECO:0000256" key="2">
    <source>
        <dbReference type="SAM" id="MobiDB-lite"/>
    </source>
</evidence>
<organism evidence="4 5">
    <name type="scientific">Marivita geojedonensis</name>
    <dbReference type="NCBI Taxonomy" id="1123756"/>
    <lineage>
        <taxon>Bacteria</taxon>
        <taxon>Pseudomonadati</taxon>
        <taxon>Pseudomonadota</taxon>
        <taxon>Alphaproteobacteria</taxon>
        <taxon>Rhodobacterales</taxon>
        <taxon>Roseobacteraceae</taxon>
        <taxon>Marivita</taxon>
    </lineage>
</organism>
<keyword evidence="5" id="KW-1185">Reference proteome</keyword>
<dbReference type="NCBIfam" id="TIGR03142">
    <property type="entry name" value="cytochro_ccmI"/>
    <property type="match status" value="1"/>
</dbReference>
<reference evidence="4 5" key="1">
    <citation type="submission" date="2014-03" db="EMBL/GenBank/DDBJ databases">
        <title>The draft genome sequence of Marivita geojedonensis KCTC 23882.</title>
        <authorList>
            <person name="Lai Q."/>
            <person name="Shao Z."/>
        </authorList>
    </citation>
    <scope>NUCLEOTIDE SEQUENCE [LARGE SCALE GENOMIC DNA]</scope>
    <source>
        <strain evidence="4 5">DPG-138</strain>
    </source>
</reference>
<keyword evidence="1" id="KW-0201">Cytochrome c-type biogenesis</keyword>
<protein>
    <submittedName>
        <fullName evidence="4">Cytochrome C</fullName>
    </submittedName>
</protein>
<feature type="region of interest" description="Disordered" evidence="2">
    <location>
        <begin position="138"/>
        <end position="158"/>
    </location>
</feature>
<proteinExistence type="predicted"/>